<dbReference type="NCBIfam" id="NF009070">
    <property type="entry name" value="PRK12405.1"/>
    <property type="match status" value="1"/>
</dbReference>
<feature type="transmembrane region" description="Helical" evidence="7">
    <location>
        <begin position="132"/>
        <end position="153"/>
    </location>
</feature>
<dbReference type="PANTHER" id="PTHR30586:SF0">
    <property type="entry name" value="ION-TRANSLOCATING OXIDOREDUCTASE COMPLEX SUBUNIT E"/>
    <property type="match status" value="1"/>
</dbReference>
<evidence type="ECO:0000256" key="5">
    <source>
        <dbReference type="ARBA" id="ARBA00022989"/>
    </source>
</evidence>
<dbReference type="PANTHER" id="PTHR30586">
    <property type="entry name" value="ELECTRON TRANSPORT COMPLEX PROTEIN RNFE"/>
    <property type="match status" value="1"/>
</dbReference>
<dbReference type="GO" id="GO:0005886">
    <property type="term" value="C:plasma membrane"/>
    <property type="evidence" value="ECO:0007669"/>
    <property type="project" value="TreeGrafter"/>
</dbReference>
<dbReference type="Proteomes" id="UP000245125">
    <property type="component" value="Unassembled WGS sequence"/>
</dbReference>
<dbReference type="InterPro" id="IPR003667">
    <property type="entry name" value="NqrDE/RnfAE"/>
</dbReference>
<feature type="transmembrane region" description="Helical" evidence="7">
    <location>
        <begin position="182"/>
        <end position="205"/>
    </location>
</feature>
<organism evidence="8 9">
    <name type="scientific">Candidatus Sulfobium mesophilum</name>
    <dbReference type="NCBI Taxonomy" id="2016548"/>
    <lineage>
        <taxon>Bacteria</taxon>
        <taxon>Pseudomonadati</taxon>
        <taxon>Nitrospirota</taxon>
        <taxon>Nitrospiria</taxon>
        <taxon>Nitrospirales</taxon>
        <taxon>Nitrospiraceae</taxon>
        <taxon>Candidatus Sulfobium</taxon>
    </lineage>
</organism>
<keyword evidence="2" id="KW-0813">Transport</keyword>
<feature type="transmembrane region" description="Helical" evidence="7">
    <location>
        <begin position="44"/>
        <end position="64"/>
    </location>
</feature>
<reference evidence="9" key="1">
    <citation type="submission" date="2018-03" db="EMBL/GenBank/DDBJ databases">
        <authorList>
            <person name="Zecchin S."/>
        </authorList>
    </citation>
    <scope>NUCLEOTIDE SEQUENCE [LARGE SCALE GENOMIC DNA]</scope>
</reference>
<keyword evidence="6 7" id="KW-0472">Membrane</keyword>
<evidence type="ECO:0000256" key="4">
    <source>
        <dbReference type="ARBA" id="ARBA00022967"/>
    </source>
</evidence>
<evidence type="ECO:0000256" key="1">
    <source>
        <dbReference type="ARBA" id="ARBA00004127"/>
    </source>
</evidence>
<dbReference type="PIRSF" id="PIRSF006102">
    <property type="entry name" value="NQR_DE"/>
    <property type="match status" value="1"/>
</dbReference>
<evidence type="ECO:0000256" key="3">
    <source>
        <dbReference type="ARBA" id="ARBA00022692"/>
    </source>
</evidence>
<dbReference type="AlphaFoldDB" id="A0A2U3QGA3"/>
<keyword evidence="5 7" id="KW-1133">Transmembrane helix</keyword>
<evidence type="ECO:0000313" key="8">
    <source>
        <dbReference type="EMBL" id="SPQ00457.1"/>
    </source>
</evidence>
<comment type="subcellular location">
    <subcellularLocation>
        <location evidence="1">Endomembrane system</location>
        <topology evidence="1">Multi-pass membrane protein</topology>
    </subcellularLocation>
</comment>
<name>A0A2U3QGA3_9BACT</name>
<proteinExistence type="predicted"/>
<keyword evidence="4" id="KW-1278">Translocase</keyword>
<sequence>MSSSSNTNLKELVLNGIVKENTIFKLALSLCPSIAVTNSLKNGIYMGLAVLFVQVMVNLTISLMRNIIHPKVRLPIFMLVISGWVTVTQLLMAAFVPDVYAKVGLYIALIVAFASILARAEMFASKNSFLPSMADGLGMGIGFLFALTTISFFRELLGKGSLTVPTGLATQHVFTFINTKPLLIMVLPAGGFLAVGILMALFNWINARYAAKAASH</sequence>
<dbReference type="OrthoDB" id="9790976at2"/>
<feature type="transmembrane region" description="Helical" evidence="7">
    <location>
        <begin position="76"/>
        <end position="97"/>
    </location>
</feature>
<evidence type="ECO:0000313" key="9">
    <source>
        <dbReference type="Proteomes" id="UP000245125"/>
    </source>
</evidence>
<dbReference type="EMBL" id="OUUY01000069">
    <property type="protein sequence ID" value="SPQ00457.1"/>
    <property type="molecule type" value="Genomic_DNA"/>
</dbReference>
<evidence type="ECO:0000256" key="6">
    <source>
        <dbReference type="ARBA" id="ARBA00023136"/>
    </source>
</evidence>
<dbReference type="Pfam" id="PF02508">
    <property type="entry name" value="Rnf-Nqr"/>
    <property type="match status" value="1"/>
</dbReference>
<evidence type="ECO:0000256" key="2">
    <source>
        <dbReference type="ARBA" id="ARBA00022448"/>
    </source>
</evidence>
<gene>
    <name evidence="8" type="primary">rnfE</name>
    <name evidence="8" type="ORF">NBG4_240021</name>
</gene>
<dbReference type="GO" id="GO:0012505">
    <property type="term" value="C:endomembrane system"/>
    <property type="evidence" value="ECO:0007669"/>
    <property type="project" value="UniProtKB-SubCell"/>
</dbReference>
<keyword evidence="9" id="KW-1185">Reference proteome</keyword>
<evidence type="ECO:0000256" key="7">
    <source>
        <dbReference type="SAM" id="Phobius"/>
    </source>
</evidence>
<accession>A0A2U3QGA3</accession>
<feature type="transmembrane region" description="Helical" evidence="7">
    <location>
        <begin position="103"/>
        <end position="120"/>
    </location>
</feature>
<protein>
    <submittedName>
        <fullName evidence="8">Electron transport complex protein RnfE</fullName>
    </submittedName>
</protein>
<keyword evidence="3 7" id="KW-0812">Transmembrane</keyword>